<name>A0A7X2L8P1_RALPI</name>
<organism evidence="1 2">
    <name type="scientific">Ralstonia pickettii</name>
    <name type="common">Burkholderia pickettii</name>
    <dbReference type="NCBI Taxonomy" id="329"/>
    <lineage>
        <taxon>Bacteria</taxon>
        <taxon>Pseudomonadati</taxon>
        <taxon>Pseudomonadota</taxon>
        <taxon>Betaproteobacteria</taxon>
        <taxon>Burkholderiales</taxon>
        <taxon>Burkholderiaceae</taxon>
        <taxon>Ralstonia</taxon>
    </lineage>
</organism>
<comment type="caution">
    <text evidence="1">The sequence shown here is derived from an EMBL/GenBank/DDBJ whole genome shotgun (WGS) entry which is preliminary data.</text>
</comment>
<protein>
    <submittedName>
        <fullName evidence="1">Uncharacterized protein</fullName>
    </submittedName>
</protein>
<accession>A0A7X2L8P1</accession>
<evidence type="ECO:0000313" key="1">
    <source>
        <dbReference type="EMBL" id="MRS97026.1"/>
    </source>
</evidence>
<evidence type="ECO:0000313" key="2">
    <source>
        <dbReference type="Proteomes" id="UP000441032"/>
    </source>
</evidence>
<reference evidence="1 2" key="1">
    <citation type="submission" date="2019-11" db="EMBL/GenBank/DDBJ databases">
        <title>Phenotypic characterization of an OXA-22 and OXA-60 co-producing Ralstonia pickettii clinical strain.</title>
        <authorList>
            <person name="He F."/>
        </authorList>
    </citation>
    <scope>NUCLEOTIDE SEQUENCE [LARGE SCALE GENOMIC DNA]</scope>
    <source>
        <strain evidence="1 2">PSLESD1</strain>
    </source>
</reference>
<gene>
    <name evidence="1" type="ORF">GJQ57_00010</name>
</gene>
<dbReference type="Proteomes" id="UP000441032">
    <property type="component" value="Unassembled WGS sequence"/>
</dbReference>
<dbReference type="AlphaFoldDB" id="A0A7X2L8P1"/>
<dbReference type="EMBL" id="WJYN01000001">
    <property type="protein sequence ID" value="MRS97026.1"/>
    <property type="molecule type" value="Genomic_DNA"/>
</dbReference>
<sequence length="65" mass="7677">MAIFAVGTAMLTITWHMRSNEDEHADLRVDQFSQQDASRTIHYVLKRLENFGWPLQQERLLPFTD</sequence>
<dbReference type="RefSeq" id="WP_154205270.1">
    <property type="nucleotide sequence ID" value="NZ_WJYN01000001.1"/>
</dbReference>
<proteinExistence type="predicted"/>